<proteinExistence type="predicted"/>
<accession>A0A9Q3H422</accession>
<evidence type="ECO:0000256" key="1">
    <source>
        <dbReference type="SAM" id="MobiDB-lite"/>
    </source>
</evidence>
<protein>
    <submittedName>
        <fullName evidence="2">Uncharacterized protein</fullName>
    </submittedName>
</protein>
<name>A0A9Q3H422_9BASI</name>
<comment type="caution">
    <text evidence="2">The sequence shown here is derived from an EMBL/GenBank/DDBJ whole genome shotgun (WGS) entry which is preliminary data.</text>
</comment>
<keyword evidence="3" id="KW-1185">Reference proteome</keyword>
<evidence type="ECO:0000313" key="2">
    <source>
        <dbReference type="EMBL" id="MBW0490511.1"/>
    </source>
</evidence>
<reference evidence="2" key="1">
    <citation type="submission" date="2021-03" db="EMBL/GenBank/DDBJ databases">
        <title>Draft genome sequence of rust myrtle Austropuccinia psidii MF-1, a brazilian biotype.</title>
        <authorList>
            <person name="Quecine M.C."/>
            <person name="Pachon D.M.R."/>
            <person name="Bonatelli M.L."/>
            <person name="Correr F.H."/>
            <person name="Franceschini L.M."/>
            <person name="Leite T.F."/>
            <person name="Margarido G.R.A."/>
            <person name="Almeida C.A."/>
            <person name="Ferrarezi J.A."/>
            <person name="Labate C.A."/>
        </authorList>
    </citation>
    <scope>NUCLEOTIDE SEQUENCE</scope>
    <source>
        <strain evidence="2">MF-1</strain>
    </source>
</reference>
<gene>
    <name evidence="2" type="ORF">O181_030226</name>
</gene>
<feature type="compositionally biased region" description="Polar residues" evidence="1">
    <location>
        <begin position="67"/>
        <end position="80"/>
    </location>
</feature>
<feature type="region of interest" description="Disordered" evidence="1">
    <location>
        <begin position="52"/>
        <end position="80"/>
    </location>
</feature>
<organism evidence="2 3">
    <name type="scientific">Austropuccinia psidii MF-1</name>
    <dbReference type="NCBI Taxonomy" id="1389203"/>
    <lineage>
        <taxon>Eukaryota</taxon>
        <taxon>Fungi</taxon>
        <taxon>Dikarya</taxon>
        <taxon>Basidiomycota</taxon>
        <taxon>Pucciniomycotina</taxon>
        <taxon>Pucciniomycetes</taxon>
        <taxon>Pucciniales</taxon>
        <taxon>Sphaerophragmiaceae</taxon>
        <taxon>Austropuccinia</taxon>
    </lineage>
</organism>
<dbReference type="AlphaFoldDB" id="A0A9Q3H422"/>
<evidence type="ECO:0000313" key="3">
    <source>
        <dbReference type="Proteomes" id="UP000765509"/>
    </source>
</evidence>
<dbReference type="EMBL" id="AVOT02010613">
    <property type="protein sequence ID" value="MBW0490511.1"/>
    <property type="molecule type" value="Genomic_DNA"/>
</dbReference>
<sequence>MGALGPFWTKSNEAKRRQVGPPQPSLAPNLNLPKNGQKDPRTKIAHFQPLASGTHQRPPAQVHKSLPSIQGKESPSPMYSVTRDSGMVHMWYNIPLFTHFSQQWNGMLSGPDYAFLIQVPKSMTNVEGSLFSHSVLQFLAATRRPFEDPNHLALQELGCIFFQD</sequence>
<dbReference type="Proteomes" id="UP000765509">
    <property type="component" value="Unassembled WGS sequence"/>
</dbReference>
<feature type="region of interest" description="Disordered" evidence="1">
    <location>
        <begin position="1"/>
        <end position="40"/>
    </location>
</feature>